<reference evidence="2" key="1">
    <citation type="journal article" date="2019" name="Int. J. Syst. Evol. Microbiol.">
        <title>The Global Catalogue of Microorganisms (GCM) 10K type strain sequencing project: providing services to taxonomists for standard genome sequencing and annotation.</title>
        <authorList>
            <consortium name="The Broad Institute Genomics Platform"/>
            <consortium name="The Broad Institute Genome Sequencing Center for Infectious Disease"/>
            <person name="Wu L."/>
            <person name="Ma J."/>
        </authorList>
    </citation>
    <scope>NUCLEOTIDE SEQUENCE [LARGE SCALE GENOMIC DNA]</scope>
    <source>
        <strain evidence="2">JCM 11813</strain>
    </source>
</reference>
<dbReference type="EMBL" id="BAAAJE010000007">
    <property type="protein sequence ID" value="GAA1141434.1"/>
    <property type="molecule type" value="Genomic_DNA"/>
</dbReference>
<accession>A0ABP4EWV3</accession>
<dbReference type="Proteomes" id="UP001499979">
    <property type="component" value="Unassembled WGS sequence"/>
</dbReference>
<sequence>MKRFAVLGFVVVLIALALAAYVRVGWWRMETACSVDPPGGREWNSVAFGWSWEPPGFQRTYDDGSQRTSLWF</sequence>
<dbReference type="RefSeq" id="WP_343907491.1">
    <property type="nucleotide sequence ID" value="NZ_BAAAJE010000007.1"/>
</dbReference>
<name>A0ABP4EWV3_9ACTN</name>
<evidence type="ECO:0000313" key="2">
    <source>
        <dbReference type="Proteomes" id="UP001499979"/>
    </source>
</evidence>
<comment type="caution">
    <text evidence="1">The sequence shown here is derived from an EMBL/GenBank/DDBJ whole genome shotgun (WGS) entry which is preliminary data.</text>
</comment>
<organism evidence="1 2">
    <name type="scientific">Nocardioides aquiterrae</name>
    <dbReference type="NCBI Taxonomy" id="203799"/>
    <lineage>
        <taxon>Bacteria</taxon>
        <taxon>Bacillati</taxon>
        <taxon>Actinomycetota</taxon>
        <taxon>Actinomycetes</taxon>
        <taxon>Propionibacteriales</taxon>
        <taxon>Nocardioidaceae</taxon>
        <taxon>Nocardioides</taxon>
    </lineage>
</organism>
<gene>
    <name evidence="1" type="ORF">GCM10009606_21130</name>
</gene>
<protein>
    <recommendedName>
        <fullName evidence="3">DUF2510 domain-containing protein</fullName>
    </recommendedName>
</protein>
<proteinExistence type="predicted"/>
<keyword evidence="2" id="KW-1185">Reference proteome</keyword>
<evidence type="ECO:0000313" key="1">
    <source>
        <dbReference type="EMBL" id="GAA1141434.1"/>
    </source>
</evidence>
<evidence type="ECO:0008006" key="3">
    <source>
        <dbReference type="Google" id="ProtNLM"/>
    </source>
</evidence>